<name>A0ABU6Y895_9FABA</name>
<sequence>MSSRIFFIIKNATSIYHFQMHRFIHNMLVGKIHMKERGRCKPLRLNCSVEELILEEKKTVLIIPLLAQSRVEMMNEGEDCVDLENCGKGFVWLGYIFLSYKN</sequence>
<comment type="caution">
    <text evidence="1">The sequence shown here is derived from an EMBL/GenBank/DDBJ whole genome shotgun (WGS) entry which is preliminary data.</text>
</comment>
<organism evidence="1 2">
    <name type="scientific">Stylosanthes scabra</name>
    <dbReference type="NCBI Taxonomy" id="79078"/>
    <lineage>
        <taxon>Eukaryota</taxon>
        <taxon>Viridiplantae</taxon>
        <taxon>Streptophyta</taxon>
        <taxon>Embryophyta</taxon>
        <taxon>Tracheophyta</taxon>
        <taxon>Spermatophyta</taxon>
        <taxon>Magnoliopsida</taxon>
        <taxon>eudicotyledons</taxon>
        <taxon>Gunneridae</taxon>
        <taxon>Pentapetalae</taxon>
        <taxon>rosids</taxon>
        <taxon>fabids</taxon>
        <taxon>Fabales</taxon>
        <taxon>Fabaceae</taxon>
        <taxon>Papilionoideae</taxon>
        <taxon>50 kb inversion clade</taxon>
        <taxon>dalbergioids sensu lato</taxon>
        <taxon>Dalbergieae</taxon>
        <taxon>Pterocarpus clade</taxon>
        <taxon>Stylosanthes</taxon>
    </lineage>
</organism>
<reference evidence="1 2" key="1">
    <citation type="journal article" date="2023" name="Plants (Basel)">
        <title>Bridging the Gap: Combining Genomics and Transcriptomics Approaches to Understand Stylosanthes scabra, an Orphan Legume from the Brazilian Caatinga.</title>
        <authorList>
            <person name="Ferreira-Neto J.R.C."/>
            <person name="da Silva M.D."/>
            <person name="Binneck E."/>
            <person name="de Melo N.F."/>
            <person name="da Silva R.H."/>
            <person name="de Melo A.L.T.M."/>
            <person name="Pandolfi V."/>
            <person name="Bustamante F.O."/>
            <person name="Brasileiro-Vidal A.C."/>
            <person name="Benko-Iseppon A.M."/>
        </authorList>
    </citation>
    <scope>NUCLEOTIDE SEQUENCE [LARGE SCALE GENOMIC DNA]</scope>
    <source>
        <tissue evidence="1">Leaves</tissue>
    </source>
</reference>
<evidence type="ECO:0000313" key="2">
    <source>
        <dbReference type="Proteomes" id="UP001341840"/>
    </source>
</evidence>
<protein>
    <submittedName>
        <fullName evidence="1">Uncharacterized protein</fullName>
    </submittedName>
</protein>
<gene>
    <name evidence="1" type="ORF">PIB30_017221</name>
</gene>
<accession>A0ABU6Y895</accession>
<keyword evidence="2" id="KW-1185">Reference proteome</keyword>
<dbReference type="Proteomes" id="UP001341840">
    <property type="component" value="Unassembled WGS sequence"/>
</dbReference>
<proteinExistence type="predicted"/>
<dbReference type="EMBL" id="JASCZI010241705">
    <property type="protein sequence ID" value="MED6205408.1"/>
    <property type="molecule type" value="Genomic_DNA"/>
</dbReference>
<evidence type="ECO:0000313" key="1">
    <source>
        <dbReference type="EMBL" id="MED6205408.1"/>
    </source>
</evidence>